<dbReference type="InterPro" id="IPR021134">
    <property type="entry name" value="Bestrophin-like"/>
</dbReference>
<reference evidence="8 9" key="1">
    <citation type="submission" date="2014-11" db="EMBL/GenBank/DDBJ databases">
        <title>Genetic blueprint of the zoonotic pathogen Toxocara canis.</title>
        <authorList>
            <person name="Zhu X.-Q."/>
            <person name="Korhonen P.K."/>
            <person name="Cai H."/>
            <person name="Young N.D."/>
            <person name="Nejsum P."/>
            <person name="von Samson-Himmelstjerna G."/>
            <person name="Boag P.R."/>
            <person name="Tan P."/>
            <person name="Li Q."/>
            <person name="Min J."/>
            <person name="Yang Y."/>
            <person name="Wang X."/>
            <person name="Fang X."/>
            <person name="Hall R.S."/>
            <person name="Hofmann A."/>
            <person name="Sternberg P.W."/>
            <person name="Jex A.R."/>
            <person name="Gasser R.B."/>
        </authorList>
    </citation>
    <scope>NUCLEOTIDE SEQUENCE [LARGE SCALE GENOMIC DNA]</scope>
    <source>
        <strain evidence="8">PN_DK_2014</strain>
    </source>
</reference>
<keyword evidence="6" id="KW-0407">Ion channel</keyword>
<keyword evidence="4 6" id="KW-0472">Membrane</keyword>
<evidence type="ECO:0000256" key="6">
    <source>
        <dbReference type="RuleBase" id="RU363126"/>
    </source>
</evidence>
<evidence type="ECO:0000313" key="8">
    <source>
        <dbReference type="EMBL" id="KHN77314.1"/>
    </source>
</evidence>
<evidence type="ECO:0000256" key="1">
    <source>
        <dbReference type="ARBA" id="ARBA00004370"/>
    </source>
</evidence>
<dbReference type="OrthoDB" id="201595at2759"/>
<dbReference type="AlphaFoldDB" id="A0A0B2V723"/>
<protein>
    <recommendedName>
        <fullName evidence="6">Bestrophin homolog</fullName>
    </recommendedName>
</protein>
<comment type="caution">
    <text evidence="8">The sequence shown here is derived from an EMBL/GenBank/DDBJ whole genome shotgun (WGS) entry which is preliminary data.</text>
</comment>
<evidence type="ECO:0000256" key="5">
    <source>
        <dbReference type="ARBA" id="ARBA00034769"/>
    </source>
</evidence>
<feature type="transmembrane region" description="Helical" evidence="6">
    <location>
        <begin position="73"/>
        <end position="90"/>
    </location>
</feature>
<comment type="subcellular location">
    <subcellularLocation>
        <location evidence="6">Cell membrane</location>
        <topology evidence="6">Multi-pass membrane protein</topology>
    </subcellularLocation>
    <subcellularLocation>
        <location evidence="1">Membrane</location>
    </subcellularLocation>
</comment>
<keyword evidence="2 6" id="KW-0812">Transmembrane</keyword>
<comment type="function">
    <text evidence="6">Forms chloride channels.</text>
</comment>
<keyword evidence="6" id="KW-0813">Transport</keyword>
<feature type="transmembrane region" description="Helical" evidence="6">
    <location>
        <begin position="270"/>
        <end position="289"/>
    </location>
</feature>
<dbReference type="OMA" id="CANTTCI"/>
<evidence type="ECO:0000256" key="7">
    <source>
        <dbReference type="SAM" id="MobiDB-lite"/>
    </source>
</evidence>
<keyword evidence="6" id="KW-0406">Ion transport</keyword>
<evidence type="ECO:0000256" key="4">
    <source>
        <dbReference type="ARBA" id="ARBA00023136"/>
    </source>
</evidence>
<accession>A0A0B2V723</accession>
<dbReference type="GO" id="GO:0005886">
    <property type="term" value="C:plasma membrane"/>
    <property type="evidence" value="ECO:0007669"/>
    <property type="project" value="UniProtKB-SubCell"/>
</dbReference>
<proteinExistence type="inferred from homology"/>
<dbReference type="InterPro" id="IPR000615">
    <property type="entry name" value="Bestrophin"/>
</dbReference>
<keyword evidence="6" id="KW-1003">Cell membrane</keyword>
<evidence type="ECO:0000256" key="3">
    <source>
        <dbReference type="ARBA" id="ARBA00022989"/>
    </source>
</evidence>
<feature type="compositionally biased region" description="Polar residues" evidence="7">
    <location>
        <begin position="389"/>
        <end position="400"/>
    </location>
</feature>
<evidence type="ECO:0000256" key="2">
    <source>
        <dbReference type="ARBA" id="ARBA00022692"/>
    </source>
</evidence>
<dbReference type="PANTHER" id="PTHR10736:SF0">
    <property type="entry name" value="BESTROPHIN HOMOLOG"/>
    <property type="match status" value="1"/>
</dbReference>
<dbReference type="Pfam" id="PF01062">
    <property type="entry name" value="Bestrophin"/>
    <property type="match status" value="1"/>
</dbReference>
<dbReference type="PANTHER" id="PTHR10736">
    <property type="entry name" value="BESTROPHIN"/>
    <property type="match status" value="1"/>
</dbReference>
<feature type="region of interest" description="Disordered" evidence="7">
    <location>
        <begin position="380"/>
        <end position="400"/>
    </location>
</feature>
<dbReference type="Proteomes" id="UP000031036">
    <property type="component" value="Unassembled WGS sequence"/>
</dbReference>
<dbReference type="GO" id="GO:0005254">
    <property type="term" value="F:chloride channel activity"/>
    <property type="evidence" value="ECO:0007669"/>
    <property type="project" value="UniProtKB-KW"/>
</dbReference>
<keyword evidence="3 6" id="KW-1133">Transmembrane helix</keyword>
<sequence length="400" mass="46146">MTIQYNHLVASTSALSCVRIIFRWKGSVWKGVIVELLLWSVCYQLIALTYYQLLSDHYQKVFQEVALSINKRMGYIPLEFILGFFVNAIVKRWTDAFHNMGYLEDQAMMVSNVISGDDDEGRMIRRTIVRYLCLSQVLVFRDLSIRVRARFPSYESIVKAGLMMESEKYRLRSYKHFESDADYGRNWAPINWAFTLVIKARQNGRIVSDIWTKKTCDEICKFKKCLQVLCNYDWVPIPLAYPQFVILAVHTYFMICLVSKQFIILDDKLFHVPIPVLTMLQYMFCVGWMKVATSLMNPFGADENDFECNYLIDKNLATCMCMVDDACNDLPELMKDQFWCCDKIEPLYAKDAADIQVNPLIGSAVRASVEKKIVASADGEEMVSRRSKPTTPTAVNDTCV</sequence>
<gene>
    <name evidence="8" type="primary">R13.3</name>
    <name evidence="8" type="ORF">Tcan_04563</name>
</gene>
<feature type="transmembrane region" description="Helical" evidence="6">
    <location>
        <begin position="32"/>
        <end position="53"/>
    </location>
</feature>
<organism evidence="8 9">
    <name type="scientific">Toxocara canis</name>
    <name type="common">Canine roundworm</name>
    <dbReference type="NCBI Taxonomy" id="6265"/>
    <lineage>
        <taxon>Eukaryota</taxon>
        <taxon>Metazoa</taxon>
        <taxon>Ecdysozoa</taxon>
        <taxon>Nematoda</taxon>
        <taxon>Chromadorea</taxon>
        <taxon>Rhabditida</taxon>
        <taxon>Spirurina</taxon>
        <taxon>Ascaridomorpha</taxon>
        <taxon>Ascaridoidea</taxon>
        <taxon>Toxocaridae</taxon>
        <taxon>Toxocara</taxon>
    </lineage>
</organism>
<name>A0A0B2V723_TOXCA</name>
<dbReference type="GO" id="GO:0034707">
    <property type="term" value="C:chloride channel complex"/>
    <property type="evidence" value="ECO:0007669"/>
    <property type="project" value="UniProtKB-KW"/>
</dbReference>
<dbReference type="EMBL" id="JPKZ01002335">
    <property type="protein sequence ID" value="KHN77314.1"/>
    <property type="molecule type" value="Genomic_DNA"/>
</dbReference>
<comment type="similarity">
    <text evidence="5 6">Belongs to the anion channel-forming bestrophin (TC 1.A.46) family. Calcium-sensitive chloride channel subfamily.</text>
</comment>
<evidence type="ECO:0000313" key="9">
    <source>
        <dbReference type="Proteomes" id="UP000031036"/>
    </source>
</evidence>
<keyword evidence="6" id="KW-0869">Chloride channel</keyword>
<keyword evidence="9" id="KW-1185">Reference proteome</keyword>
<keyword evidence="6" id="KW-0868">Chloride</keyword>